<gene>
    <name evidence="3" type="ORF">AUJ23_04115</name>
</gene>
<dbReference type="Proteomes" id="UP000181941">
    <property type="component" value="Unassembled WGS sequence"/>
</dbReference>
<keyword evidence="2" id="KW-0472">Membrane</keyword>
<feature type="region of interest" description="Disordered" evidence="1">
    <location>
        <begin position="1"/>
        <end position="24"/>
    </location>
</feature>
<keyword evidence="2" id="KW-1133">Transmembrane helix</keyword>
<evidence type="ECO:0000313" key="4">
    <source>
        <dbReference type="Proteomes" id="UP000181941"/>
    </source>
</evidence>
<evidence type="ECO:0000313" key="3">
    <source>
        <dbReference type="EMBL" id="OIO18272.1"/>
    </source>
</evidence>
<name>A0A1J4U2W4_9BACT</name>
<proteinExistence type="predicted"/>
<accession>A0A1J4U2W4</accession>
<organism evidence="3 4">
    <name type="scientific">Candidatus Magasanikbacteria bacterium CG1_02_32_51</name>
    <dbReference type="NCBI Taxonomy" id="1805238"/>
    <lineage>
        <taxon>Bacteria</taxon>
        <taxon>Candidatus Magasanikiibacteriota</taxon>
    </lineage>
</organism>
<evidence type="ECO:0000256" key="2">
    <source>
        <dbReference type="SAM" id="Phobius"/>
    </source>
</evidence>
<dbReference type="STRING" id="1805238.AUJ23_04115"/>
<keyword evidence="2" id="KW-0812">Transmembrane</keyword>
<evidence type="ECO:0008006" key="5">
    <source>
        <dbReference type="Google" id="ProtNLM"/>
    </source>
</evidence>
<dbReference type="EMBL" id="MNVC01000048">
    <property type="protein sequence ID" value="OIO18272.1"/>
    <property type="molecule type" value="Genomic_DNA"/>
</dbReference>
<sequence>MPAKNKDLKRDREKNVEKDQNNLQDESIKNIEKDIAKNIEILEKENPTNGVEHVFVKKDLSTEDNKIVVENNNREGKTMTNTEISQKLTEIYENDNGGMPDMQLFQKSSHSRFLRSFFVLIFAFVFFAIIAWVGFFVIQPSIKFSEDNIILTMSGDENFLSGENNTYKIRYKNPQDVPLHNVVLEVRYPKGFVFTSSTRPTIDDNHDSWNIGNIEAQGSGYLDVTGNIYGDINSEQSFRVFLNYIPENFSSSFQKVTSLKLTSSNVLVNVEVQVADQVVAGVDTPLKIIVSPANDVPVKNIAITCDSTSFIFKSSEPKTIDGKDCQWYFDSLDAPQEINVSGFFTEDKENGNKFNVIVKNWVSSQHTGDGYILATTGKDVTLSNLDTVYSLIVNGTAGSFDMQPGDTIIASILIKNNGESVLKDANLKFIIDAPANNDKSILDWTGLDTGDIDGDIVGQKISDDIRRGTITWDKRHIGGLKGIMPGDEVKVNITLPIKSSDNLTLSDYVAYMMNISSELSYTLNDKSETISSNKMDIKLISDLKLATKDDISQDVGGDDVHKIAWLLTNSFHDLKNIEVSADLYGDISVDESKMVVPAGTITYDKEQKKLLWKIDQMPISVDVLATQLEIKVLSDNPTQQNLTSKPVIKAFDDVLQQDIQVFGQEVLLDTVTTTVE</sequence>
<comment type="caution">
    <text evidence="3">The sequence shown here is derived from an EMBL/GenBank/DDBJ whole genome shotgun (WGS) entry which is preliminary data.</text>
</comment>
<reference evidence="3 4" key="1">
    <citation type="journal article" date="2016" name="Environ. Microbiol.">
        <title>Genomic resolution of a cold subsurface aquifer community provides metabolic insights for novel microbes adapted to high CO concentrations.</title>
        <authorList>
            <person name="Probst A.J."/>
            <person name="Castelle C.J."/>
            <person name="Singh A."/>
            <person name="Brown C.T."/>
            <person name="Anantharaman K."/>
            <person name="Sharon I."/>
            <person name="Hug L.A."/>
            <person name="Burstein D."/>
            <person name="Emerson J.B."/>
            <person name="Thomas B.C."/>
            <person name="Banfield J.F."/>
        </authorList>
    </citation>
    <scope>NUCLEOTIDE SEQUENCE [LARGE SCALE GENOMIC DNA]</scope>
    <source>
        <strain evidence="3">CG1_02_32_51</strain>
    </source>
</reference>
<evidence type="ECO:0000256" key="1">
    <source>
        <dbReference type="SAM" id="MobiDB-lite"/>
    </source>
</evidence>
<protein>
    <recommendedName>
        <fullName evidence="5">DUF11 domain-containing protein</fullName>
    </recommendedName>
</protein>
<feature type="transmembrane region" description="Helical" evidence="2">
    <location>
        <begin position="117"/>
        <end position="138"/>
    </location>
</feature>
<dbReference type="AlphaFoldDB" id="A0A1J4U2W4"/>